<accession>A0A8T0PSL3</accession>
<feature type="region of interest" description="Disordered" evidence="1">
    <location>
        <begin position="63"/>
        <end position="139"/>
    </location>
</feature>
<proteinExistence type="predicted"/>
<protein>
    <submittedName>
        <fullName evidence="2">Uncharacterized protein</fullName>
    </submittedName>
</protein>
<dbReference type="EMBL" id="CM029050">
    <property type="protein sequence ID" value="KAG2565391.1"/>
    <property type="molecule type" value="Genomic_DNA"/>
</dbReference>
<gene>
    <name evidence="2" type="ORF">PVAP13_7NG020119</name>
</gene>
<name>A0A8T0PSL3_PANVG</name>
<keyword evidence="3" id="KW-1185">Reference proteome</keyword>
<comment type="caution">
    <text evidence="2">The sequence shown here is derived from an EMBL/GenBank/DDBJ whole genome shotgun (WGS) entry which is preliminary data.</text>
</comment>
<dbReference type="AlphaFoldDB" id="A0A8T0PSL3"/>
<evidence type="ECO:0000256" key="1">
    <source>
        <dbReference type="SAM" id="MobiDB-lite"/>
    </source>
</evidence>
<evidence type="ECO:0000313" key="2">
    <source>
        <dbReference type="EMBL" id="KAG2565391.1"/>
    </source>
</evidence>
<reference evidence="2" key="1">
    <citation type="submission" date="2020-05" db="EMBL/GenBank/DDBJ databases">
        <title>WGS assembly of Panicum virgatum.</title>
        <authorList>
            <person name="Lovell J.T."/>
            <person name="Jenkins J."/>
            <person name="Shu S."/>
            <person name="Juenger T.E."/>
            <person name="Schmutz J."/>
        </authorList>
    </citation>
    <scope>NUCLEOTIDE SEQUENCE</scope>
    <source>
        <strain evidence="2">AP13</strain>
    </source>
</reference>
<evidence type="ECO:0000313" key="3">
    <source>
        <dbReference type="Proteomes" id="UP000823388"/>
    </source>
</evidence>
<organism evidence="2 3">
    <name type="scientific">Panicum virgatum</name>
    <name type="common">Blackwell switchgrass</name>
    <dbReference type="NCBI Taxonomy" id="38727"/>
    <lineage>
        <taxon>Eukaryota</taxon>
        <taxon>Viridiplantae</taxon>
        <taxon>Streptophyta</taxon>
        <taxon>Embryophyta</taxon>
        <taxon>Tracheophyta</taxon>
        <taxon>Spermatophyta</taxon>
        <taxon>Magnoliopsida</taxon>
        <taxon>Liliopsida</taxon>
        <taxon>Poales</taxon>
        <taxon>Poaceae</taxon>
        <taxon>PACMAD clade</taxon>
        <taxon>Panicoideae</taxon>
        <taxon>Panicodae</taxon>
        <taxon>Paniceae</taxon>
        <taxon>Panicinae</taxon>
        <taxon>Panicum</taxon>
        <taxon>Panicum sect. Hiantes</taxon>
    </lineage>
</organism>
<sequence>MRRSHGFQGARGRGLALRRSFGCEEHRRRLSFLAGSYKSHRRPPLWNKPCSSLHCSSCLAPAHARPAQPSSRATKATIRGRSEQHYLSSKFSPTRPPPSNSFHIQHPHDPLLPFPTSIGRPMPSLGRPPTRFGLSRGRRRRDPIAFSKVAFG</sequence>
<dbReference type="Proteomes" id="UP000823388">
    <property type="component" value="Chromosome 7N"/>
</dbReference>